<keyword evidence="3" id="KW-1185">Reference proteome</keyword>
<evidence type="ECO:0000256" key="1">
    <source>
        <dbReference type="SAM" id="MobiDB-lite"/>
    </source>
</evidence>
<accession>A0A238KTV4</accession>
<evidence type="ECO:0000313" key="3">
    <source>
        <dbReference type="Proteomes" id="UP000202922"/>
    </source>
</evidence>
<protein>
    <submittedName>
        <fullName evidence="2">Uncharacterized protein</fullName>
    </submittedName>
</protein>
<feature type="region of interest" description="Disordered" evidence="1">
    <location>
        <begin position="272"/>
        <end position="299"/>
    </location>
</feature>
<dbReference type="AlphaFoldDB" id="A0A238KTV4"/>
<proteinExistence type="predicted"/>
<sequence>MRHALIPAVLTAALSAHSVNADSLRFEAIWHSGTGSNIVSEPLDHAAFVQRGDELTSDGLRLIDVESEVVDGTRLYSGLWVSGSGSNLFDGPMGPIDLREQMIARREQGLRLVDFEIFRRTNGGRQYLAVWRPGSGTEILTGPMEQAAFFARGESLTADGLRLIDVEVERHQGRVLYSGLFQTGTGSNFITAPRRRSAFVAQRDEFVASGLELVDVERIRLNGVNQFVGVWASGPGESQFSLPRTFDKFVEFGVAKIADGFRTMDMELRLRSGMPDEPERPDPDDSEDPTGELPDNPPEISIVSGDVLTVDFSLVEGLAQLEFPAANLPEWLPRNDGEILLPDAFCGLNLRRADSIFWQVPGDDAVDDFPFVSTEEVAALGDDFFLGGVEFGGPIGACAGPFIPWQFPQPFLEDAPFFEPLPNMTLRIQLGGDGEVRFKENGTPNEEILSPRALYTDSTFAALLDILETFDPTSPNPAYCDGIDDYFVHLCQTTPGQCPVDDGPPPTC</sequence>
<evidence type="ECO:0000313" key="2">
    <source>
        <dbReference type="EMBL" id="SMX46229.1"/>
    </source>
</evidence>
<name>A0A238KTV4_9RHOB</name>
<dbReference type="InterPro" id="IPR049511">
    <property type="entry name" value="PGH-like_rpt"/>
</dbReference>
<reference evidence="3" key="1">
    <citation type="submission" date="2017-05" db="EMBL/GenBank/DDBJ databases">
        <authorList>
            <person name="Rodrigo-Torres L."/>
            <person name="Arahal R. D."/>
            <person name="Lucena T."/>
        </authorList>
    </citation>
    <scope>NUCLEOTIDE SEQUENCE [LARGE SCALE GENOMIC DNA]</scope>
    <source>
        <strain evidence="3">CECT 8621</strain>
    </source>
</reference>
<dbReference type="Proteomes" id="UP000202922">
    <property type="component" value="Unassembled WGS sequence"/>
</dbReference>
<dbReference type="EMBL" id="FXYE01000002">
    <property type="protein sequence ID" value="SMX46229.1"/>
    <property type="molecule type" value="Genomic_DNA"/>
</dbReference>
<dbReference type="Pfam" id="PF17660">
    <property type="entry name" value="BTRD1"/>
    <property type="match status" value="2"/>
</dbReference>
<gene>
    <name evidence="2" type="ORF">COL8621_03015</name>
</gene>
<organism evidence="2 3">
    <name type="scientific">Actibacterium lipolyticum</name>
    <dbReference type="NCBI Taxonomy" id="1524263"/>
    <lineage>
        <taxon>Bacteria</taxon>
        <taxon>Pseudomonadati</taxon>
        <taxon>Pseudomonadota</taxon>
        <taxon>Alphaproteobacteria</taxon>
        <taxon>Rhodobacterales</taxon>
        <taxon>Roseobacteraceae</taxon>
        <taxon>Actibacterium</taxon>
    </lineage>
</organism>